<feature type="compositionally biased region" description="Polar residues" evidence="1">
    <location>
        <begin position="28"/>
        <end position="44"/>
    </location>
</feature>
<keyword evidence="4" id="KW-1185">Reference proteome</keyword>
<proteinExistence type="predicted"/>
<keyword evidence="2" id="KW-0812">Transmembrane</keyword>
<accession>A0A7M2XRY5</accession>
<dbReference type="AlphaFoldDB" id="A0A7M2XRY5"/>
<evidence type="ECO:0000256" key="2">
    <source>
        <dbReference type="SAM" id="Phobius"/>
    </source>
</evidence>
<keyword evidence="2" id="KW-1133">Transmembrane helix</keyword>
<protein>
    <submittedName>
        <fullName evidence="3">Uncharacterized protein</fullName>
    </submittedName>
</protein>
<evidence type="ECO:0000313" key="3">
    <source>
        <dbReference type="EMBL" id="QOW00153.1"/>
    </source>
</evidence>
<feature type="compositionally biased region" description="Basic and acidic residues" evidence="1">
    <location>
        <begin position="1"/>
        <end position="16"/>
    </location>
</feature>
<dbReference type="Proteomes" id="UP000593818">
    <property type="component" value="Chromosome"/>
</dbReference>
<evidence type="ECO:0000313" key="4">
    <source>
        <dbReference type="Proteomes" id="UP000593818"/>
    </source>
</evidence>
<gene>
    <name evidence="3" type="ORF">INP59_07330</name>
</gene>
<sequence>MCSPRNRSEANPREKPVQSPSDPFDFSEYSSSRDGIDTPSTTPSGPAWGSAPTFGSHPDPFGPGASSPAFASTDVFASEQPVRSSGFSQGKTPVGRVVAACAVAVVGVALAIIAVALGSVGFAVAGWALAGPIAALLLATYMIADTKQRALPVYQPSKAAQVIYWVTVACAAAGVLLGAWQIADWFGRL</sequence>
<feature type="transmembrane region" description="Helical" evidence="2">
    <location>
        <begin position="97"/>
        <end position="118"/>
    </location>
</feature>
<dbReference type="EMBL" id="CP063450">
    <property type="protein sequence ID" value="QOW00153.1"/>
    <property type="molecule type" value="Genomic_DNA"/>
</dbReference>
<keyword evidence="2" id="KW-0472">Membrane</keyword>
<name>A0A7M2XRY5_9NOCA</name>
<feature type="region of interest" description="Disordered" evidence="1">
    <location>
        <begin position="1"/>
        <end position="63"/>
    </location>
</feature>
<organism evidence="3 4">
    <name type="scientific">Rhodococcus pyridinivorans</name>
    <dbReference type="NCBI Taxonomy" id="103816"/>
    <lineage>
        <taxon>Bacteria</taxon>
        <taxon>Bacillati</taxon>
        <taxon>Actinomycetota</taxon>
        <taxon>Actinomycetes</taxon>
        <taxon>Mycobacteriales</taxon>
        <taxon>Nocardiaceae</taxon>
        <taxon>Rhodococcus</taxon>
    </lineage>
</organism>
<reference evidence="3 4" key="1">
    <citation type="submission" date="2020-10" db="EMBL/GenBank/DDBJ databases">
        <title>Whole genome sequence of oil-degrading bacteria Rhodococcus pyridinivorans strain 5Ap.</title>
        <authorList>
            <person name="Akhremchuk A.E."/>
            <person name="Valentovich L.N."/>
            <person name="Charniauskaya M.I."/>
            <person name="Bukliarevich H.A."/>
            <person name="Titok M.A."/>
        </authorList>
    </citation>
    <scope>NUCLEOTIDE SEQUENCE [LARGE SCALE GENOMIC DNA]</scope>
    <source>
        <strain evidence="3 4">5Ap</strain>
    </source>
</reference>
<feature type="transmembrane region" description="Helical" evidence="2">
    <location>
        <begin position="163"/>
        <end position="183"/>
    </location>
</feature>
<evidence type="ECO:0000256" key="1">
    <source>
        <dbReference type="SAM" id="MobiDB-lite"/>
    </source>
</evidence>
<feature type="transmembrane region" description="Helical" evidence="2">
    <location>
        <begin position="124"/>
        <end position="143"/>
    </location>
</feature>